<evidence type="ECO:0008006" key="6">
    <source>
        <dbReference type="Google" id="ProtNLM"/>
    </source>
</evidence>
<dbReference type="InterPro" id="IPR015943">
    <property type="entry name" value="WD40/YVTN_repeat-like_dom_sf"/>
</dbReference>
<organism evidence="4 5">
    <name type="scientific">Endozoicomonas numazuensis</name>
    <dbReference type="NCBI Taxonomy" id="1137799"/>
    <lineage>
        <taxon>Bacteria</taxon>
        <taxon>Pseudomonadati</taxon>
        <taxon>Pseudomonadota</taxon>
        <taxon>Gammaproteobacteria</taxon>
        <taxon>Oceanospirillales</taxon>
        <taxon>Endozoicomonadaceae</taxon>
        <taxon>Endozoicomonas</taxon>
    </lineage>
</organism>
<dbReference type="STRING" id="1137799.GZ78_23400"/>
<protein>
    <recommendedName>
        <fullName evidence="6">Anaphase-promoting complex subunit 4 WD40 domain-containing protein</fullName>
    </recommendedName>
</protein>
<dbReference type="PROSITE" id="PS50294">
    <property type="entry name" value="WD_REPEATS_REGION"/>
    <property type="match status" value="1"/>
</dbReference>
<keyword evidence="5" id="KW-1185">Reference proteome</keyword>
<sequence>MITKLAGLMGLMLSVLASISHGATEGSGNPEKVGFIPGPVIRLNSTELMEIDEENRTYLSPIKVLTLHFKPDGSELILVGVSKPTNSVDPQVFVQRFNSSALSLTQKSINSLGHDNIFQGAILDVSTSSGGGFIAYTIGGLIFSYKASPVRYTYLYDKATEETSLFATTFILEDAWLAYGHAGLLSLINPENKNDVLPLPGEFPEAVNTLGSQGAWLASGDRSGEIRVHNLTNLSDISYVEMKAHNDEVLSLSFSPDGERLLSGGRDNLARLWLREAEGHFTLIQNMTFDADVDVVLYHPGGEHYVVAEGPRVHLYEAANQTRLDTLTMANNMSEVYSLAFHPNGTWLAVGNDQNDIEFYSLGRLPEISLTEQATATMGDDRLTSPSPSLTFLTVPASSFMEASATMRPEFTFTEQSTLQPTLTVTMVVVSSSAAIDDNQPTSPSPAVTSPSPSLTFLTVPASSFMEASATMMPPVITTDEDQETGSNLGAILGVVLPSGVIIATLTTAVIVIYLKLIKPKRVVEKA</sequence>
<keyword evidence="2" id="KW-0812">Transmembrane</keyword>
<dbReference type="InterPro" id="IPR001680">
    <property type="entry name" value="WD40_rpt"/>
</dbReference>
<accession>A0A081NCL2</accession>
<dbReference type="PROSITE" id="PS50082">
    <property type="entry name" value="WD_REPEATS_2"/>
    <property type="match status" value="1"/>
</dbReference>
<evidence type="ECO:0000313" key="4">
    <source>
        <dbReference type="EMBL" id="KEQ16185.1"/>
    </source>
</evidence>
<dbReference type="PANTHER" id="PTHR19879">
    <property type="entry name" value="TRANSCRIPTION INITIATION FACTOR TFIID"/>
    <property type="match status" value="1"/>
</dbReference>
<keyword evidence="2" id="KW-0472">Membrane</keyword>
<dbReference type="AlphaFoldDB" id="A0A081NCL2"/>
<evidence type="ECO:0000256" key="3">
    <source>
        <dbReference type="SAM" id="SignalP"/>
    </source>
</evidence>
<dbReference type="EMBL" id="JOKH01000006">
    <property type="protein sequence ID" value="KEQ16185.1"/>
    <property type="molecule type" value="Genomic_DNA"/>
</dbReference>
<dbReference type="RefSeq" id="WP_034840788.1">
    <property type="nucleotide sequence ID" value="NZ_JOKH01000006.1"/>
</dbReference>
<keyword evidence="2" id="KW-1133">Transmembrane helix</keyword>
<evidence type="ECO:0000256" key="2">
    <source>
        <dbReference type="SAM" id="Phobius"/>
    </source>
</evidence>
<dbReference type="eggNOG" id="COG2319">
    <property type="taxonomic scope" value="Bacteria"/>
</dbReference>
<feature type="chain" id="PRO_5001760696" description="Anaphase-promoting complex subunit 4 WD40 domain-containing protein" evidence="3">
    <location>
        <begin position="23"/>
        <end position="527"/>
    </location>
</feature>
<feature type="repeat" description="WD" evidence="1">
    <location>
        <begin position="242"/>
        <end position="273"/>
    </location>
</feature>
<gene>
    <name evidence="4" type="ORF">GZ78_23400</name>
</gene>
<dbReference type="PANTHER" id="PTHR19879:SF9">
    <property type="entry name" value="TRANSCRIPTION INITIATION FACTOR TFIID SUBUNIT 5"/>
    <property type="match status" value="1"/>
</dbReference>
<proteinExistence type="predicted"/>
<evidence type="ECO:0000313" key="5">
    <source>
        <dbReference type="Proteomes" id="UP000028073"/>
    </source>
</evidence>
<feature type="signal peptide" evidence="3">
    <location>
        <begin position="1"/>
        <end position="22"/>
    </location>
</feature>
<reference evidence="4 5" key="1">
    <citation type="submission" date="2014-06" db="EMBL/GenBank/DDBJ databases">
        <title>Whole Genome Sequences of Three Symbiotic Endozoicomonas Bacteria.</title>
        <authorList>
            <person name="Neave M.J."/>
            <person name="Apprill A."/>
            <person name="Voolstra C.R."/>
        </authorList>
    </citation>
    <scope>NUCLEOTIDE SEQUENCE [LARGE SCALE GENOMIC DNA]</scope>
    <source>
        <strain evidence="4 5">DSM 25634</strain>
    </source>
</reference>
<dbReference type="OrthoDB" id="6126697at2"/>
<name>A0A081NCL2_9GAMM</name>
<dbReference type="SMART" id="SM00320">
    <property type="entry name" value="WD40"/>
    <property type="match status" value="2"/>
</dbReference>
<keyword evidence="1" id="KW-0853">WD repeat</keyword>
<keyword evidence="3" id="KW-0732">Signal</keyword>
<comment type="caution">
    <text evidence="4">The sequence shown here is derived from an EMBL/GenBank/DDBJ whole genome shotgun (WGS) entry which is preliminary data.</text>
</comment>
<feature type="transmembrane region" description="Helical" evidence="2">
    <location>
        <begin position="489"/>
        <end position="515"/>
    </location>
</feature>
<evidence type="ECO:0000256" key="1">
    <source>
        <dbReference type="PROSITE-ProRule" id="PRU00221"/>
    </source>
</evidence>
<dbReference type="Gene3D" id="2.130.10.10">
    <property type="entry name" value="YVTN repeat-like/Quinoprotein amine dehydrogenase"/>
    <property type="match status" value="1"/>
</dbReference>
<dbReference type="InterPro" id="IPR036322">
    <property type="entry name" value="WD40_repeat_dom_sf"/>
</dbReference>
<dbReference type="SUPFAM" id="SSF50978">
    <property type="entry name" value="WD40 repeat-like"/>
    <property type="match status" value="1"/>
</dbReference>
<dbReference type="Proteomes" id="UP000028073">
    <property type="component" value="Unassembled WGS sequence"/>
</dbReference>
<dbReference type="Pfam" id="PF00400">
    <property type="entry name" value="WD40"/>
    <property type="match status" value="2"/>
</dbReference>